<dbReference type="RefSeq" id="WP_344935081.1">
    <property type="nucleotide sequence ID" value="NZ_BAABDM010000003.1"/>
</dbReference>
<accession>A0ABP7WTD0</accession>
<dbReference type="PANTHER" id="PTHR36509">
    <property type="entry name" value="BLL3101 PROTEIN"/>
    <property type="match status" value="1"/>
</dbReference>
<protein>
    <submittedName>
        <fullName evidence="2">DUF1214 domain-containing protein</fullName>
    </submittedName>
</protein>
<dbReference type="EMBL" id="BAABDM010000003">
    <property type="protein sequence ID" value="GAA4094967.1"/>
    <property type="molecule type" value="Genomic_DNA"/>
</dbReference>
<dbReference type="InterPro" id="IPR010621">
    <property type="entry name" value="DUF1214"/>
</dbReference>
<sequence length="190" mass="20847">MRILKYSLALVLGITIGILSAQAALRKQLDAAALHNGPWRTLLATGAVDSNMYERAAIAVGGLLALSKEETLYYTAAEDSIGQPLQEHCTYHVLGKDPDARWWSLTAYAADHYLPQNTDNALSIAKTTVERDENGQFDIIVSAIANPKNWISSRAAGNYSLTLRLYNPSAEVYKAPQSVELPVIQRENCQ</sequence>
<keyword evidence="3" id="KW-1185">Reference proteome</keyword>
<name>A0ABP7WTD0_9GAMM</name>
<comment type="caution">
    <text evidence="2">The sequence shown here is derived from an EMBL/GenBank/DDBJ whole genome shotgun (WGS) entry which is preliminary data.</text>
</comment>
<dbReference type="PANTHER" id="PTHR36509:SF2">
    <property type="entry name" value="BLL3101 PROTEIN"/>
    <property type="match status" value="1"/>
</dbReference>
<dbReference type="Pfam" id="PF06742">
    <property type="entry name" value="DUF1214"/>
    <property type="match status" value="1"/>
</dbReference>
<organism evidence="2 3">
    <name type="scientific">Zhongshania borealis</name>
    <dbReference type="NCBI Taxonomy" id="889488"/>
    <lineage>
        <taxon>Bacteria</taxon>
        <taxon>Pseudomonadati</taxon>
        <taxon>Pseudomonadota</taxon>
        <taxon>Gammaproteobacteria</taxon>
        <taxon>Cellvibrionales</taxon>
        <taxon>Spongiibacteraceae</taxon>
        <taxon>Zhongshania</taxon>
    </lineage>
</organism>
<dbReference type="Gene3D" id="2.60.120.600">
    <property type="entry name" value="Domain of unknown function DUF1214, C-terminal domain"/>
    <property type="match status" value="1"/>
</dbReference>
<dbReference type="InterPro" id="IPR012038">
    <property type="entry name" value="UCP009471"/>
</dbReference>
<dbReference type="InterPro" id="IPR037049">
    <property type="entry name" value="DUF1214_C_sf"/>
</dbReference>
<feature type="domain" description="DUF1214" evidence="1">
    <location>
        <begin position="70"/>
        <end position="169"/>
    </location>
</feature>
<dbReference type="Proteomes" id="UP001500392">
    <property type="component" value="Unassembled WGS sequence"/>
</dbReference>
<evidence type="ECO:0000259" key="1">
    <source>
        <dbReference type="Pfam" id="PF06742"/>
    </source>
</evidence>
<reference evidence="3" key="1">
    <citation type="journal article" date="2019" name="Int. J. Syst. Evol. Microbiol.">
        <title>The Global Catalogue of Microorganisms (GCM) 10K type strain sequencing project: providing services to taxonomists for standard genome sequencing and annotation.</title>
        <authorList>
            <consortium name="The Broad Institute Genomics Platform"/>
            <consortium name="The Broad Institute Genome Sequencing Center for Infectious Disease"/>
            <person name="Wu L."/>
            <person name="Ma J."/>
        </authorList>
    </citation>
    <scope>NUCLEOTIDE SEQUENCE [LARGE SCALE GENOMIC DNA]</scope>
    <source>
        <strain evidence="3">JCM 17304</strain>
    </source>
</reference>
<evidence type="ECO:0000313" key="3">
    <source>
        <dbReference type="Proteomes" id="UP001500392"/>
    </source>
</evidence>
<proteinExistence type="predicted"/>
<dbReference type="SUPFAM" id="SSF160935">
    <property type="entry name" value="VPA0735-like"/>
    <property type="match status" value="1"/>
</dbReference>
<dbReference type="PIRSF" id="PIRSF009471">
    <property type="entry name" value="UCP009471"/>
    <property type="match status" value="1"/>
</dbReference>
<evidence type="ECO:0000313" key="2">
    <source>
        <dbReference type="EMBL" id="GAA4094967.1"/>
    </source>
</evidence>
<gene>
    <name evidence="2" type="ORF">GCM10022414_18810</name>
</gene>